<dbReference type="PANTHER" id="PTHR47548">
    <property type="entry name" value="BNAA06G32370D PROTEIN"/>
    <property type="match status" value="1"/>
</dbReference>
<evidence type="ECO:0000256" key="3">
    <source>
        <dbReference type="ARBA" id="ARBA00022691"/>
    </source>
</evidence>
<dbReference type="STRING" id="35128.B8C786"/>
<dbReference type="EMBL" id="CM000644">
    <property type="protein sequence ID" value="EED90703.1"/>
    <property type="molecule type" value="Genomic_DNA"/>
</dbReference>
<feature type="region of interest" description="Disordered" evidence="5">
    <location>
        <begin position="332"/>
        <end position="379"/>
    </location>
</feature>
<keyword evidence="1 4" id="KW-0489">Methyltransferase</keyword>
<dbReference type="PANTHER" id="PTHR47548:SF1">
    <property type="entry name" value="S-ADENOSYL-L-METHIONINE-DEPENDENT METHYLTRANSFERASES SUPERFAMILY PROTEIN"/>
    <property type="match status" value="1"/>
</dbReference>
<feature type="compositionally biased region" description="Basic and acidic residues" evidence="5">
    <location>
        <begin position="306"/>
        <end position="320"/>
    </location>
</feature>
<keyword evidence="3 4" id="KW-0949">S-adenosyl-L-methionine</keyword>
<dbReference type="GeneID" id="7449841"/>
<name>B8C786_THAPS</name>
<feature type="region of interest" description="Disordered" evidence="5">
    <location>
        <begin position="240"/>
        <end position="273"/>
    </location>
</feature>
<accession>B8C786</accession>
<reference evidence="6 7" key="1">
    <citation type="journal article" date="2004" name="Science">
        <title>The genome of the diatom Thalassiosira pseudonana: ecology, evolution, and metabolism.</title>
        <authorList>
            <person name="Armbrust E.V."/>
            <person name="Berges J.A."/>
            <person name="Bowler C."/>
            <person name="Green B.R."/>
            <person name="Martinez D."/>
            <person name="Putnam N.H."/>
            <person name="Zhou S."/>
            <person name="Allen A.E."/>
            <person name="Apt K.E."/>
            <person name="Bechner M."/>
            <person name="Brzezinski M.A."/>
            <person name="Chaal B.K."/>
            <person name="Chiovitti A."/>
            <person name="Davis A.K."/>
            <person name="Demarest M.S."/>
            <person name="Detter J.C."/>
            <person name="Glavina T."/>
            <person name="Goodstein D."/>
            <person name="Hadi M.Z."/>
            <person name="Hellsten U."/>
            <person name="Hildebrand M."/>
            <person name="Jenkins B.D."/>
            <person name="Jurka J."/>
            <person name="Kapitonov V.V."/>
            <person name="Kroger N."/>
            <person name="Lau W.W."/>
            <person name="Lane T.W."/>
            <person name="Larimer F.W."/>
            <person name="Lippmeier J.C."/>
            <person name="Lucas S."/>
            <person name="Medina M."/>
            <person name="Montsant A."/>
            <person name="Obornik M."/>
            <person name="Parker M.S."/>
            <person name="Palenik B."/>
            <person name="Pazour G.J."/>
            <person name="Richardson P.M."/>
            <person name="Rynearson T.A."/>
            <person name="Saito M.A."/>
            <person name="Schwartz D.C."/>
            <person name="Thamatrakoln K."/>
            <person name="Valentin K."/>
            <person name="Vardi A."/>
            <person name="Wilkerson F.P."/>
            <person name="Rokhsar D.S."/>
        </authorList>
    </citation>
    <scope>NUCLEOTIDE SEQUENCE [LARGE SCALE GENOMIC DNA]</scope>
    <source>
        <strain evidence="6 7">CCMP1335</strain>
    </source>
</reference>
<dbReference type="Proteomes" id="UP000001449">
    <property type="component" value="Chromosome 8"/>
</dbReference>
<evidence type="ECO:0000256" key="4">
    <source>
        <dbReference type="PROSITE-ProRule" id="PRU01024"/>
    </source>
</evidence>
<evidence type="ECO:0000313" key="7">
    <source>
        <dbReference type="Proteomes" id="UP000001449"/>
    </source>
</evidence>
<dbReference type="OMA" id="HFPPNVF"/>
<dbReference type="InParanoid" id="B8C786"/>
<dbReference type="InterPro" id="IPR029063">
    <property type="entry name" value="SAM-dependent_MTases_sf"/>
</dbReference>
<comment type="similarity">
    <text evidence="4">Belongs to the class I-like SAM-binding methyltransferase superfamily. RNA M5U methyltransferase family.</text>
</comment>
<dbReference type="RefSeq" id="XP_002291852.1">
    <property type="nucleotide sequence ID" value="XM_002291816.1"/>
</dbReference>
<dbReference type="InterPro" id="IPR010280">
    <property type="entry name" value="U5_MeTrfase_fam"/>
</dbReference>
<feature type="binding site" evidence="4">
    <location>
        <position position="520"/>
    </location>
    <ligand>
        <name>S-adenosyl-L-methionine</name>
        <dbReference type="ChEBI" id="CHEBI:59789"/>
    </ligand>
</feature>
<dbReference type="Gene3D" id="2.40.50.1070">
    <property type="match status" value="1"/>
</dbReference>
<dbReference type="GO" id="GO:0032259">
    <property type="term" value="P:methylation"/>
    <property type="evidence" value="ECO:0007669"/>
    <property type="project" value="UniProtKB-KW"/>
</dbReference>
<dbReference type="SUPFAM" id="SSF53335">
    <property type="entry name" value="S-adenosyl-L-methionine-dependent methyltransferases"/>
    <property type="match status" value="1"/>
</dbReference>
<dbReference type="InterPro" id="IPR053304">
    <property type="entry name" value="RNA_M5U_MTase"/>
</dbReference>
<keyword evidence="7" id="KW-1185">Reference proteome</keyword>
<feature type="region of interest" description="Disordered" evidence="5">
    <location>
        <begin position="165"/>
        <end position="185"/>
    </location>
</feature>
<dbReference type="Gene3D" id="3.40.50.150">
    <property type="entry name" value="Vaccinia Virus protein VP39"/>
    <property type="match status" value="1"/>
</dbReference>
<dbReference type="HOGENOM" id="CLU_424865_0_0_1"/>
<feature type="binding site" evidence="4">
    <location>
        <position position="499"/>
    </location>
    <ligand>
        <name>S-adenosyl-L-methionine</name>
        <dbReference type="ChEBI" id="CHEBI:59789"/>
    </ligand>
</feature>
<dbReference type="GO" id="GO:0006396">
    <property type="term" value="P:RNA processing"/>
    <property type="evidence" value="ECO:0007669"/>
    <property type="project" value="InterPro"/>
</dbReference>
<dbReference type="PaxDb" id="35128-Thaps23812"/>
<feature type="compositionally biased region" description="Basic residues" evidence="5">
    <location>
        <begin position="30"/>
        <end position="43"/>
    </location>
</feature>
<gene>
    <name evidence="6" type="ORF">THAPSDRAFT_23812</name>
</gene>
<evidence type="ECO:0000256" key="5">
    <source>
        <dbReference type="SAM" id="MobiDB-lite"/>
    </source>
</evidence>
<feature type="compositionally biased region" description="Polar residues" evidence="5">
    <location>
        <begin position="263"/>
        <end position="273"/>
    </location>
</feature>
<proteinExistence type="inferred from homology"/>
<reference evidence="6 7" key="2">
    <citation type="journal article" date="2008" name="Nature">
        <title>The Phaeodactylum genome reveals the evolutionary history of diatom genomes.</title>
        <authorList>
            <person name="Bowler C."/>
            <person name="Allen A.E."/>
            <person name="Badger J.H."/>
            <person name="Grimwood J."/>
            <person name="Jabbari K."/>
            <person name="Kuo A."/>
            <person name="Maheswari U."/>
            <person name="Martens C."/>
            <person name="Maumus F."/>
            <person name="Otillar R.P."/>
            <person name="Rayko E."/>
            <person name="Salamov A."/>
            <person name="Vandepoele K."/>
            <person name="Beszteri B."/>
            <person name="Gruber A."/>
            <person name="Heijde M."/>
            <person name="Katinka M."/>
            <person name="Mock T."/>
            <person name="Valentin K."/>
            <person name="Verret F."/>
            <person name="Berges J.A."/>
            <person name="Brownlee C."/>
            <person name="Cadoret J.P."/>
            <person name="Chiovitti A."/>
            <person name="Choi C.J."/>
            <person name="Coesel S."/>
            <person name="De Martino A."/>
            <person name="Detter J.C."/>
            <person name="Durkin C."/>
            <person name="Falciatore A."/>
            <person name="Fournet J."/>
            <person name="Haruta M."/>
            <person name="Huysman M.J."/>
            <person name="Jenkins B.D."/>
            <person name="Jiroutova K."/>
            <person name="Jorgensen R.E."/>
            <person name="Joubert Y."/>
            <person name="Kaplan A."/>
            <person name="Kroger N."/>
            <person name="Kroth P.G."/>
            <person name="La Roche J."/>
            <person name="Lindquist E."/>
            <person name="Lommer M."/>
            <person name="Martin-Jezequel V."/>
            <person name="Lopez P.J."/>
            <person name="Lucas S."/>
            <person name="Mangogna M."/>
            <person name="McGinnis K."/>
            <person name="Medlin L.K."/>
            <person name="Montsant A."/>
            <person name="Oudot-Le Secq M.P."/>
            <person name="Napoli C."/>
            <person name="Obornik M."/>
            <person name="Parker M.S."/>
            <person name="Petit J.L."/>
            <person name="Porcel B.M."/>
            <person name="Poulsen N."/>
            <person name="Robison M."/>
            <person name="Rychlewski L."/>
            <person name="Rynearson T.A."/>
            <person name="Schmutz J."/>
            <person name="Shapiro H."/>
            <person name="Siaut M."/>
            <person name="Stanley M."/>
            <person name="Sussman M.R."/>
            <person name="Taylor A.R."/>
            <person name="Vardi A."/>
            <person name="von Dassow P."/>
            <person name="Vyverman W."/>
            <person name="Willis A."/>
            <person name="Wyrwicz L.S."/>
            <person name="Rokhsar D.S."/>
            <person name="Weissenbach J."/>
            <person name="Armbrust E.V."/>
            <person name="Green B.R."/>
            <person name="Van de Peer Y."/>
            <person name="Grigoriev I.V."/>
        </authorList>
    </citation>
    <scope>NUCLEOTIDE SEQUENCE [LARGE SCALE GENOMIC DNA]</scope>
    <source>
        <strain evidence="6 7">CCMP1335</strain>
    </source>
</reference>
<feature type="binding site" evidence="4">
    <location>
        <position position="465"/>
    </location>
    <ligand>
        <name>S-adenosyl-L-methionine</name>
        <dbReference type="ChEBI" id="CHEBI:59789"/>
    </ligand>
</feature>
<feature type="active site" description="Nucleophile" evidence="4">
    <location>
        <position position="601"/>
    </location>
</feature>
<protein>
    <submittedName>
        <fullName evidence="6">Uncharacterized protein</fullName>
    </submittedName>
</protein>
<sequence length="645" mass="70834">MKPSTSNTADGMTTTTSAPVSNIIASSNKPLKKKKSKAKKKSIPQKGDPDYLTPTQMRNRRKRRAKQLQQLQTHQRSGDDGTDGANPQSSNIKGKNVTARSNNSKDPSMKYITNPRKAPIVSVAKSYFKSIQNNINTHGDFQVHVGPLYGWRTVSKLAVRADTNATTAAKSSRGGGTSASNSIAGEQSSKKKVAIGLFLPQSHILLPVPNCRAHHPSINRVVECVTRACHEVGVVPYQEGGIRSSTGNGDGEEGAVMKGGDEVSTTTASSDKGTGQLRYIGINIERKTDAAQLTLVWNSSPPKNDVTSKKESGTHDVRFDDPMLGKLVNRIISMSNPNGENAEEQPAKKRRRRGNRDGTNAGAKREAEHQGGKDDNESNTTIQKETFDLHSIWINYNLSWKHSNTIFAYDVSCWQHVHGAPVIVECLKFGTNENDVGKGLGRPIASPAQLSYEVPLHFPPNVFRQANLDAFTHIVGRIRQRMLQLRKEMKHLPACVELYGGVGTIGLHISDVVASLVSSDENPNNAKCFYDSVKTFPDHIQSRLDYKRKNASDMIATESTLIQKSQVLVVDPPRKGLDSEVVDYLCNTGWKNMKLAVYVSCGFQAFQRDCNALMKSGKWKLEFAEGYLLFPGSDAIETLAFFVPK</sequence>
<evidence type="ECO:0000313" key="6">
    <source>
        <dbReference type="EMBL" id="EED90703.1"/>
    </source>
</evidence>
<evidence type="ECO:0000256" key="1">
    <source>
        <dbReference type="ARBA" id="ARBA00022603"/>
    </source>
</evidence>
<dbReference type="PROSITE" id="PS51687">
    <property type="entry name" value="SAM_MT_RNA_M5U"/>
    <property type="match status" value="1"/>
</dbReference>
<dbReference type="eggNOG" id="ENOG502QTKF">
    <property type="taxonomic scope" value="Eukaryota"/>
</dbReference>
<dbReference type="GO" id="GO:0008173">
    <property type="term" value="F:RNA methyltransferase activity"/>
    <property type="evidence" value="ECO:0007669"/>
    <property type="project" value="InterPro"/>
</dbReference>
<dbReference type="KEGG" id="tps:THAPSDRAFT_23812"/>
<feature type="binding site" evidence="4">
    <location>
        <position position="571"/>
    </location>
    <ligand>
        <name>S-adenosyl-L-methionine</name>
        <dbReference type="ChEBI" id="CHEBI:59789"/>
    </ligand>
</feature>
<feature type="compositionally biased region" description="Polar residues" evidence="5">
    <location>
        <begin position="85"/>
        <end position="106"/>
    </location>
</feature>
<dbReference type="AlphaFoldDB" id="B8C786"/>
<feature type="region of interest" description="Disordered" evidence="5">
    <location>
        <begin position="296"/>
        <end position="320"/>
    </location>
</feature>
<feature type="compositionally biased region" description="Polar residues" evidence="5">
    <location>
        <begin position="1"/>
        <end position="25"/>
    </location>
</feature>
<feature type="compositionally biased region" description="Basic and acidic residues" evidence="5">
    <location>
        <begin position="363"/>
        <end position="376"/>
    </location>
</feature>
<evidence type="ECO:0000256" key="2">
    <source>
        <dbReference type="ARBA" id="ARBA00022679"/>
    </source>
</evidence>
<feature type="region of interest" description="Disordered" evidence="5">
    <location>
        <begin position="1"/>
        <end position="113"/>
    </location>
</feature>
<keyword evidence="2 4" id="KW-0808">Transferase</keyword>
<organism evidence="6 7">
    <name type="scientific">Thalassiosira pseudonana</name>
    <name type="common">Marine diatom</name>
    <name type="synonym">Cyclotella nana</name>
    <dbReference type="NCBI Taxonomy" id="35128"/>
    <lineage>
        <taxon>Eukaryota</taxon>
        <taxon>Sar</taxon>
        <taxon>Stramenopiles</taxon>
        <taxon>Ochrophyta</taxon>
        <taxon>Bacillariophyta</taxon>
        <taxon>Coscinodiscophyceae</taxon>
        <taxon>Thalassiosirophycidae</taxon>
        <taxon>Thalassiosirales</taxon>
        <taxon>Thalassiosiraceae</taxon>
        <taxon>Thalassiosira</taxon>
    </lineage>
</organism>